<gene>
    <name evidence="1" type="ORF">AGERDE_LOCUS830</name>
</gene>
<evidence type="ECO:0000313" key="1">
    <source>
        <dbReference type="EMBL" id="CAG8438104.1"/>
    </source>
</evidence>
<sequence>MEKLIRYSKGKLLWSSATSTGYLTSNVAADCKVYDSFLKKD</sequence>
<protein>
    <submittedName>
        <fullName evidence="1">13338_t:CDS:1</fullName>
    </submittedName>
</protein>
<proteinExistence type="predicted"/>
<dbReference type="EMBL" id="CAJVPL010000046">
    <property type="protein sequence ID" value="CAG8438104.1"/>
    <property type="molecule type" value="Genomic_DNA"/>
</dbReference>
<keyword evidence="2" id="KW-1185">Reference proteome</keyword>
<dbReference type="AlphaFoldDB" id="A0A9N8YPG6"/>
<name>A0A9N8YPG6_9GLOM</name>
<evidence type="ECO:0000313" key="2">
    <source>
        <dbReference type="Proteomes" id="UP000789831"/>
    </source>
</evidence>
<reference evidence="1" key="1">
    <citation type="submission" date="2021-06" db="EMBL/GenBank/DDBJ databases">
        <authorList>
            <person name="Kallberg Y."/>
            <person name="Tangrot J."/>
            <person name="Rosling A."/>
        </authorList>
    </citation>
    <scope>NUCLEOTIDE SEQUENCE</scope>
    <source>
        <strain evidence="1">MT106</strain>
    </source>
</reference>
<organism evidence="1 2">
    <name type="scientific">Ambispora gerdemannii</name>
    <dbReference type="NCBI Taxonomy" id="144530"/>
    <lineage>
        <taxon>Eukaryota</taxon>
        <taxon>Fungi</taxon>
        <taxon>Fungi incertae sedis</taxon>
        <taxon>Mucoromycota</taxon>
        <taxon>Glomeromycotina</taxon>
        <taxon>Glomeromycetes</taxon>
        <taxon>Archaeosporales</taxon>
        <taxon>Ambisporaceae</taxon>
        <taxon>Ambispora</taxon>
    </lineage>
</organism>
<comment type="caution">
    <text evidence="1">The sequence shown here is derived from an EMBL/GenBank/DDBJ whole genome shotgun (WGS) entry which is preliminary data.</text>
</comment>
<accession>A0A9N8YPG6</accession>
<dbReference type="Proteomes" id="UP000789831">
    <property type="component" value="Unassembled WGS sequence"/>
</dbReference>